<name>A0A4C1ZF91_EUMVA</name>
<evidence type="ECO:0000313" key="2">
    <source>
        <dbReference type="Proteomes" id="UP000299102"/>
    </source>
</evidence>
<accession>A0A4C1ZF91</accession>
<comment type="caution">
    <text evidence="1">The sequence shown here is derived from an EMBL/GenBank/DDBJ whole genome shotgun (WGS) entry which is preliminary data.</text>
</comment>
<sequence length="103" mass="11655">MVTTSNFGFQRENSSTVERTETKFCIQNFDRAITFYVMAQSKHYGDTTAPPKVVLAIWTHMNHGHERTRKVRDNGLTAGSHFEWRFATRPGGGCGRDGVNNAF</sequence>
<dbReference type="AlphaFoldDB" id="A0A4C1ZF91"/>
<proteinExistence type="predicted"/>
<gene>
    <name evidence="1" type="ORF">EVAR_59984_1</name>
</gene>
<dbReference type="EMBL" id="BGZK01001864">
    <property type="protein sequence ID" value="GBP87491.1"/>
    <property type="molecule type" value="Genomic_DNA"/>
</dbReference>
<reference evidence="1 2" key="1">
    <citation type="journal article" date="2019" name="Commun. Biol.">
        <title>The bagworm genome reveals a unique fibroin gene that provides high tensile strength.</title>
        <authorList>
            <person name="Kono N."/>
            <person name="Nakamura H."/>
            <person name="Ohtoshi R."/>
            <person name="Tomita M."/>
            <person name="Numata K."/>
            <person name="Arakawa K."/>
        </authorList>
    </citation>
    <scope>NUCLEOTIDE SEQUENCE [LARGE SCALE GENOMIC DNA]</scope>
</reference>
<organism evidence="1 2">
    <name type="scientific">Eumeta variegata</name>
    <name type="common">Bagworm moth</name>
    <name type="synonym">Eumeta japonica</name>
    <dbReference type="NCBI Taxonomy" id="151549"/>
    <lineage>
        <taxon>Eukaryota</taxon>
        <taxon>Metazoa</taxon>
        <taxon>Ecdysozoa</taxon>
        <taxon>Arthropoda</taxon>
        <taxon>Hexapoda</taxon>
        <taxon>Insecta</taxon>
        <taxon>Pterygota</taxon>
        <taxon>Neoptera</taxon>
        <taxon>Endopterygota</taxon>
        <taxon>Lepidoptera</taxon>
        <taxon>Glossata</taxon>
        <taxon>Ditrysia</taxon>
        <taxon>Tineoidea</taxon>
        <taxon>Psychidae</taxon>
        <taxon>Oiketicinae</taxon>
        <taxon>Eumeta</taxon>
    </lineage>
</organism>
<protein>
    <submittedName>
        <fullName evidence="1">Uncharacterized protein</fullName>
    </submittedName>
</protein>
<evidence type="ECO:0000313" key="1">
    <source>
        <dbReference type="EMBL" id="GBP87491.1"/>
    </source>
</evidence>
<keyword evidence="2" id="KW-1185">Reference proteome</keyword>
<dbReference type="Proteomes" id="UP000299102">
    <property type="component" value="Unassembled WGS sequence"/>
</dbReference>